<keyword evidence="4 5" id="KW-1015">Disulfide bond</keyword>
<evidence type="ECO:0000259" key="10">
    <source>
        <dbReference type="PROSITE" id="PS50026"/>
    </source>
</evidence>
<feature type="disulfide bond" evidence="6">
    <location>
        <begin position="138"/>
        <end position="150"/>
    </location>
</feature>
<name>A0AAE9D0F8_CAEBR</name>
<keyword evidence="2 5" id="KW-0245">EGF-like domain</keyword>
<reference evidence="12 13" key="1">
    <citation type="submission" date="2022-02" db="EMBL/GenBank/DDBJ databases">
        <title>Chromosome-level reference genomes for two strains of Caenorhabditis briggsae: an improved platform for comparative genomics.</title>
        <authorList>
            <person name="Stevens L."/>
            <person name="Andersen E.C."/>
        </authorList>
    </citation>
    <scope>NUCLEOTIDE SEQUENCE [LARGE SCALE GENOMIC DNA]</scope>
    <source>
        <strain evidence="12">QX1410_ONT</strain>
        <tissue evidence="12">Whole-organism</tissue>
    </source>
</reference>
<dbReference type="PROSITE" id="PS50026">
    <property type="entry name" value="EGF_3"/>
    <property type="match status" value="1"/>
</dbReference>
<gene>
    <name evidence="12" type="ORF">L3Y34_008320</name>
</gene>
<organism evidence="12 13">
    <name type="scientific">Caenorhabditis briggsae</name>
    <dbReference type="NCBI Taxonomy" id="6238"/>
    <lineage>
        <taxon>Eukaryota</taxon>
        <taxon>Metazoa</taxon>
        <taxon>Ecdysozoa</taxon>
        <taxon>Nematoda</taxon>
        <taxon>Chromadorea</taxon>
        <taxon>Rhabditida</taxon>
        <taxon>Rhabditina</taxon>
        <taxon>Rhabditomorpha</taxon>
        <taxon>Rhabditoidea</taxon>
        <taxon>Rhabditidae</taxon>
        <taxon>Peloderinae</taxon>
        <taxon>Caenorhabditis</taxon>
    </lineage>
</organism>
<keyword evidence="1 7" id="KW-0217">Developmental protein</keyword>
<dbReference type="Pfam" id="PF01414">
    <property type="entry name" value="DSL"/>
    <property type="match status" value="1"/>
</dbReference>
<dbReference type="PROSITE" id="PS51051">
    <property type="entry name" value="DSL"/>
    <property type="match status" value="1"/>
</dbReference>
<dbReference type="PROSITE" id="PS00022">
    <property type="entry name" value="EGF_1"/>
    <property type="match status" value="1"/>
</dbReference>
<comment type="function">
    <text evidence="7">Putative Notch ligand involved in the mediation of Notch signaling.</text>
</comment>
<feature type="domain" description="DSL" evidence="11">
    <location>
        <begin position="123"/>
        <end position="167"/>
    </location>
</feature>
<feature type="region of interest" description="Disordered" evidence="8">
    <location>
        <begin position="298"/>
        <end position="325"/>
    </location>
</feature>
<dbReference type="AlphaFoldDB" id="A0AAE9D0F8"/>
<feature type="domain" description="EGF-like" evidence="10">
    <location>
        <begin position="174"/>
        <end position="213"/>
    </location>
</feature>
<evidence type="ECO:0000256" key="8">
    <source>
        <dbReference type="SAM" id="MobiDB-lite"/>
    </source>
</evidence>
<keyword evidence="7" id="KW-0812">Transmembrane</keyword>
<keyword evidence="3 7" id="KW-0677">Repeat</keyword>
<comment type="subcellular location">
    <subcellularLocation>
        <location evidence="7">Membrane</location>
        <topology evidence="7">Single-pass type I membrane protein</topology>
    </subcellularLocation>
</comment>
<evidence type="ECO:0000256" key="9">
    <source>
        <dbReference type="SAM" id="SignalP"/>
    </source>
</evidence>
<evidence type="ECO:0000256" key="7">
    <source>
        <dbReference type="RuleBase" id="RU280815"/>
    </source>
</evidence>
<dbReference type="GO" id="GO:0001708">
    <property type="term" value="P:cell fate specification"/>
    <property type="evidence" value="ECO:0007669"/>
    <property type="project" value="InterPro"/>
</dbReference>
<keyword evidence="7 9" id="KW-0732">Signal</keyword>
<evidence type="ECO:0000256" key="1">
    <source>
        <dbReference type="ARBA" id="ARBA00022473"/>
    </source>
</evidence>
<keyword evidence="7" id="KW-1133">Transmembrane helix</keyword>
<dbReference type="KEGG" id="cbr:CBG_09483"/>
<sequence>MRARQSMLTLLTFSILFPLLKCTGYLELRLTSPYVRVLNTTVELTVGGRKSFYKVPLSPYYELALTNVPMEFDEPASIIIRSGPVKEIGLTDSVINPKIFSTQKMSIVTPKAGLPFSGFRIDIKCDTNYFGAHCDKFCDEEQARSMGRRCNILGNIGCPIGFRGSKCDIELPIDSGICKCKNGGKCVNSFDSKMTADFPICECLHGFEGAACEKTMKLFEPKISTRLFESTSRFHDLSNISVDNQLYDVNIDRSATLISPTFYISQQGASSGKAHRAPRKQTTTVIFDPVTLSFHSAQPRVDSSRNYPKFNRPVRKNYLPTKNTV</sequence>
<dbReference type="FunFam" id="2.10.25.10:FF:000946">
    <property type="entry name" value="Delta-like protein"/>
    <property type="match status" value="1"/>
</dbReference>
<dbReference type="Proteomes" id="UP000827892">
    <property type="component" value="Chromosome V"/>
</dbReference>
<evidence type="ECO:0000256" key="2">
    <source>
        <dbReference type="ARBA" id="ARBA00022536"/>
    </source>
</evidence>
<evidence type="ECO:0000256" key="6">
    <source>
        <dbReference type="PROSITE-ProRule" id="PRU00377"/>
    </source>
</evidence>
<dbReference type="GO" id="GO:0016020">
    <property type="term" value="C:membrane"/>
    <property type="evidence" value="ECO:0007669"/>
    <property type="project" value="UniProtKB-SubCell"/>
</dbReference>
<dbReference type="PANTHER" id="PTHR22669">
    <property type="entry name" value="DELTA/SERRATE/LAG-2 DOMAIN PROTEIN"/>
    <property type="match status" value="1"/>
</dbReference>
<accession>A0AAE9D0F8</accession>
<dbReference type="InterPro" id="IPR001774">
    <property type="entry name" value="DSL"/>
</dbReference>
<dbReference type="SMART" id="SM00051">
    <property type="entry name" value="DSL"/>
    <property type="match status" value="1"/>
</dbReference>
<feature type="chain" id="PRO_5042272485" description="Delta-like protein" evidence="9">
    <location>
        <begin position="23"/>
        <end position="325"/>
    </location>
</feature>
<comment type="caution">
    <text evidence="5">Lacks conserved residue(s) required for the propagation of feature annotation.</text>
</comment>
<dbReference type="InterPro" id="IPR000742">
    <property type="entry name" value="EGF"/>
</dbReference>
<dbReference type="PANTHER" id="PTHR22669:SF15">
    <property type="entry name" value="DELTA-LIKE PROTEIN"/>
    <property type="match status" value="1"/>
</dbReference>
<feature type="disulfide bond" evidence="5">
    <location>
        <begin position="203"/>
        <end position="212"/>
    </location>
</feature>
<dbReference type="CDD" id="cd00054">
    <property type="entry name" value="EGF_CA"/>
    <property type="match status" value="1"/>
</dbReference>
<feature type="disulfide bond" evidence="6">
    <location>
        <begin position="125"/>
        <end position="134"/>
    </location>
</feature>
<dbReference type="EMBL" id="CP090895">
    <property type="protein sequence ID" value="ULT89831.1"/>
    <property type="molecule type" value="Genomic_DNA"/>
</dbReference>
<dbReference type="GO" id="GO:0007219">
    <property type="term" value="P:Notch signaling pathway"/>
    <property type="evidence" value="ECO:0007669"/>
    <property type="project" value="InterPro"/>
</dbReference>
<keyword evidence="7" id="KW-0472">Membrane</keyword>
<evidence type="ECO:0000259" key="11">
    <source>
        <dbReference type="PROSITE" id="PS51051"/>
    </source>
</evidence>
<evidence type="ECO:0000256" key="4">
    <source>
        <dbReference type="ARBA" id="ARBA00023157"/>
    </source>
</evidence>
<evidence type="ECO:0000256" key="3">
    <source>
        <dbReference type="ARBA" id="ARBA00022737"/>
    </source>
</evidence>
<evidence type="ECO:0000313" key="13">
    <source>
        <dbReference type="Proteomes" id="UP000827892"/>
    </source>
</evidence>
<feature type="disulfide bond" evidence="6">
    <location>
        <begin position="158"/>
        <end position="167"/>
    </location>
</feature>
<dbReference type="FunFam" id="2.10.25.140:FF:000003">
    <property type="entry name" value="Delta-like protein"/>
    <property type="match status" value="1"/>
</dbReference>
<dbReference type="PROSITE" id="PS01186">
    <property type="entry name" value="EGF_2"/>
    <property type="match status" value="1"/>
</dbReference>
<evidence type="ECO:0000256" key="5">
    <source>
        <dbReference type="PROSITE-ProRule" id="PRU00076"/>
    </source>
</evidence>
<protein>
    <recommendedName>
        <fullName evidence="7">Delta-like protein</fullName>
    </recommendedName>
</protein>
<evidence type="ECO:0000313" key="12">
    <source>
        <dbReference type="EMBL" id="ULT89831.1"/>
    </source>
</evidence>
<proteinExistence type="predicted"/>
<dbReference type="Gene3D" id="2.10.25.10">
    <property type="entry name" value="Laminin"/>
    <property type="match status" value="1"/>
</dbReference>
<dbReference type="Gene3D" id="2.10.25.140">
    <property type="match status" value="1"/>
</dbReference>
<dbReference type="InterPro" id="IPR039178">
    <property type="entry name" value="Lag2"/>
</dbReference>
<feature type="signal peptide" evidence="9">
    <location>
        <begin position="1"/>
        <end position="22"/>
    </location>
</feature>
<dbReference type="SUPFAM" id="SSF57196">
    <property type="entry name" value="EGF/Laminin"/>
    <property type="match status" value="1"/>
</dbReference>
<dbReference type="GO" id="GO:0005112">
    <property type="term" value="F:Notch binding"/>
    <property type="evidence" value="ECO:0007669"/>
    <property type="project" value="InterPro"/>
</dbReference>
<dbReference type="OMA" id="RCNILGN"/>